<feature type="domain" description="NAD-dependent epimerase/dehydratase" evidence="3">
    <location>
        <begin position="8"/>
        <end position="262"/>
    </location>
</feature>
<gene>
    <name evidence="4" type="primary">GRE2_1</name>
    <name evidence="4" type="ORF">ETB97_002550</name>
</gene>
<name>A0A8H6A3U8_PETAA</name>
<evidence type="ECO:0000259" key="3">
    <source>
        <dbReference type="Pfam" id="PF01370"/>
    </source>
</evidence>
<organism evidence="4 5">
    <name type="scientific">Petromyces alliaceus</name>
    <name type="common">Aspergillus alliaceus</name>
    <dbReference type="NCBI Taxonomy" id="209559"/>
    <lineage>
        <taxon>Eukaryota</taxon>
        <taxon>Fungi</taxon>
        <taxon>Dikarya</taxon>
        <taxon>Ascomycota</taxon>
        <taxon>Pezizomycotina</taxon>
        <taxon>Eurotiomycetes</taxon>
        <taxon>Eurotiomycetidae</taxon>
        <taxon>Eurotiales</taxon>
        <taxon>Aspergillaceae</taxon>
        <taxon>Aspergillus</taxon>
        <taxon>Aspergillus subgen. Circumdati</taxon>
    </lineage>
</organism>
<dbReference type="GO" id="GO:0016616">
    <property type="term" value="F:oxidoreductase activity, acting on the CH-OH group of donors, NAD or NADP as acceptor"/>
    <property type="evidence" value="ECO:0007669"/>
    <property type="project" value="TreeGrafter"/>
</dbReference>
<evidence type="ECO:0000313" key="4">
    <source>
        <dbReference type="EMBL" id="KAF5859639.1"/>
    </source>
</evidence>
<dbReference type="CDD" id="cd05227">
    <property type="entry name" value="AR_SDR_e"/>
    <property type="match status" value="1"/>
</dbReference>
<dbReference type="SUPFAM" id="SSF51735">
    <property type="entry name" value="NAD(P)-binding Rossmann-fold domains"/>
    <property type="match status" value="1"/>
</dbReference>
<evidence type="ECO:0000256" key="2">
    <source>
        <dbReference type="ARBA" id="ARBA00023445"/>
    </source>
</evidence>
<comment type="similarity">
    <text evidence="2">Belongs to the NAD(P)-dependent epimerase/dehydratase family. Dihydroflavonol-4-reductase subfamily.</text>
</comment>
<sequence>MSNARKLILITGGTGFIGNHTVSKFLSNGYRVRATVRNQDACDRLLSIHWRHRDLLETQIVADITRPGAFDTAVKDVDGIVHMASPFTDKITDNVKDLIVPAINGTKGILQSTVSFAPKVKRVVLTSSFASIADFSKGLRPGHVYEESQWSPLTYQGTKDGNRGLTYAGSKKLAEEAAWQFVETSPGVNFSLATINPTMVYGPAFPGSASLKHLGQSMSDIYALMDASLTEVPPTMLPAYVDVRDVARAHLLAFETDQPQRFLISAGDFDKQKVCDLLRDQIRELKSRVPVGNPGKPSVGEHYEVDCSRARSVLGIEFRSFNETFLDMGHAFMEIENAEKDSPL</sequence>
<dbReference type="Gene3D" id="3.40.50.720">
    <property type="entry name" value="NAD(P)-binding Rossmann-like Domain"/>
    <property type="match status" value="1"/>
</dbReference>
<reference evidence="4 5" key="1">
    <citation type="submission" date="2019-04" db="EMBL/GenBank/DDBJ databases">
        <title>Aspergillus burnettii sp. nov., novel species from soil in southeast Queensland.</title>
        <authorList>
            <person name="Gilchrist C.L.M."/>
            <person name="Pitt J.I."/>
            <person name="Lange L."/>
            <person name="Lacey H.J."/>
            <person name="Vuong D."/>
            <person name="Midgley D.J."/>
            <person name="Greenfield P."/>
            <person name="Bradbury M."/>
            <person name="Lacey E."/>
            <person name="Busk P.K."/>
            <person name="Pilgaard B."/>
            <person name="Chooi Y.H."/>
            <person name="Piggott A.M."/>
        </authorList>
    </citation>
    <scope>NUCLEOTIDE SEQUENCE [LARGE SCALE GENOMIC DNA]</scope>
    <source>
        <strain evidence="4 5">FRR 5400</strain>
    </source>
</reference>
<comment type="caution">
    <text evidence="4">The sequence shown here is derived from an EMBL/GenBank/DDBJ whole genome shotgun (WGS) entry which is preliminary data.</text>
</comment>
<dbReference type="AlphaFoldDB" id="A0A8H6A3U8"/>
<dbReference type="InterPro" id="IPR001509">
    <property type="entry name" value="Epimerase_deHydtase"/>
</dbReference>
<keyword evidence="5" id="KW-1185">Reference proteome</keyword>
<dbReference type="EMBL" id="SPNV01000157">
    <property type="protein sequence ID" value="KAF5859639.1"/>
    <property type="molecule type" value="Genomic_DNA"/>
</dbReference>
<evidence type="ECO:0000313" key="5">
    <source>
        <dbReference type="Proteomes" id="UP000541154"/>
    </source>
</evidence>
<proteinExistence type="inferred from homology"/>
<dbReference type="Pfam" id="PF01370">
    <property type="entry name" value="Epimerase"/>
    <property type="match status" value="1"/>
</dbReference>
<evidence type="ECO:0000256" key="1">
    <source>
        <dbReference type="ARBA" id="ARBA00023002"/>
    </source>
</evidence>
<dbReference type="InterPro" id="IPR036291">
    <property type="entry name" value="NAD(P)-bd_dom_sf"/>
</dbReference>
<accession>A0A8H6A3U8</accession>
<dbReference type="Proteomes" id="UP000541154">
    <property type="component" value="Unassembled WGS sequence"/>
</dbReference>
<dbReference type="PANTHER" id="PTHR10366:SF579">
    <property type="entry name" value="3-BETA HYDROXYSTEROID DEHYDROGENASE_ISOMERASE FAMILY PROTEIN (AFU_ORTHOLOGUE AFUA_3G02250)"/>
    <property type="match status" value="1"/>
</dbReference>
<dbReference type="InterPro" id="IPR050425">
    <property type="entry name" value="NAD(P)_dehydrat-like"/>
</dbReference>
<keyword evidence="1" id="KW-0560">Oxidoreductase</keyword>
<dbReference type="PANTHER" id="PTHR10366">
    <property type="entry name" value="NAD DEPENDENT EPIMERASE/DEHYDRATASE"/>
    <property type="match status" value="1"/>
</dbReference>
<protein>
    <submittedName>
        <fullName evidence="4">Methylglyoxal reductase (NADPH-dependent) gre2</fullName>
    </submittedName>
</protein>